<dbReference type="HAMAP" id="MF_00055">
    <property type="entry name" value="MEMO1"/>
    <property type="match status" value="1"/>
</dbReference>
<dbReference type="Proteomes" id="UP000755551">
    <property type="component" value="Unassembled WGS sequence"/>
</dbReference>
<dbReference type="Pfam" id="PF01875">
    <property type="entry name" value="Memo"/>
    <property type="match status" value="1"/>
</dbReference>
<name>A0ABS6M6K2_9GAMM</name>
<evidence type="ECO:0000313" key="3">
    <source>
        <dbReference type="EMBL" id="MBV0931908.1"/>
    </source>
</evidence>
<dbReference type="NCBIfam" id="TIGR04336">
    <property type="entry name" value="AmmeMemoSam_B"/>
    <property type="match status" value="1"/>
</dbReference>
<protein>
    <recommendedName>
        <fullName evidence="2">MEMO1 family protein KTN04_00950</fullName>
    </recommendedName>
</protein>
<evidence type="ECO:0000256" key="1">
    <source>
        <dbReference type="ARBA" id="ARBA00006315"/>
    </source>
</evidence>
<dbReference type="InterPro" id="IPR002737">
    <property type="entry name" value="MEMO1_fam"/>
</dbReference>
<dbReference type="PANTHER" id="PTHR11060">
    <property type="entry name" value="PROTEIN MEMO1"/>
    <property type="match status" value="1"/>
</dbReference>
<organism evidence="3 4">
    <name type="scientific">Marinobacterium weihaiense</name>
    <dbReference type="NCBI Taxonomy" id="2851016"/>
    <lineage>
        <taxon>Bacteria</taxon>
        <taxon>Pseudomonadati</taxon>
        <taxon>Pseudomonadota</taxon>
        <taxon>Gammaproteobacteria</taxon>
        <taxon>Oceanospirillales</taxon>
        <taxon>Oceanospirillaceae</taxon>
        <taxon>Marinobacterium</taxon>
    </lineage>
</organism>
<comment type="caution">
    <text evidence="3">The sequence shown here is derived from an EMBL/GenBank/DDBJ whole genome shotgun (WGS) entry which is preliminary data.</text>
</comment>
<evidence type="ECO:0000256" key="2">
    <source>
        <dbReference type="HAMAP-Rule" id="MF_00055"/>
    </source>
</evidence>
<accession>A0ABS6M6K2</accession>
<evidence type="ECO:0000313" key="4">
    <source>
        <dbReference type="Proteomes" id="UP000755551"/>
    </source>
</evidence>
<dbReference type="RefSeq" id="WP_217333328.1">
    <property type="nucleotide sequence ID" value="NZ_JAHQZT010000001.1"/>
</dbReference>
<gene>
    <name evidence="3" type="primary">amrB</name>
    <name evidence="3" type="ORF">KTN04_00950</name>
</gene>
<dbReference type="CDD" id="cd07361">
    <property type="entry name" value="MEMO_like"/>
    <property type="match status" value="1"/>
</dbReference>
<dbReference type="PANTHER" id="PTHR11060:SF0">
    <property type="entry name" value="PROTEIN MEMO1"/>
    <property type="match status" value="1"/>
</dbReference>
<sequence length="266" mass="28946">MQYQVRPPAVAGLFYPASADGLQQLVETQLADALPLSMPSRPPRAFVVPHAGLVYSGPVAARAYLLLGQACAAAQMRRIILLGPNHRVPLVGLAATTEEHWQTPLGVMEIDRPFLNVVCARFDIAHNAEAHRPEHSLEVQLPFLQLVAPQVSLVPLLVGPGGEEEARKLIRFCWQQTDTLVLVSTDLSHYHSWAEARRLDAVTDRMIIHLDNRLGSEQACGCHALNALLAAASEASLHMECLGRMNSGDTAGDKSQVVGYGSYVCY</sequence>
<proteinExistence type="inferred from homology"/>
<dbReference type="EMBL" id="JAHQZT010000001">
    <property type="protein sequence ID" value="MBV0931908.1"/>
    <property type="molecule type" value="Genomic_DNA"/>
</dbReference>
<reference evidence="3 4" key="1">
    <citation type="submission" date="2021-06" db="EMBL/GenBank/DDBJ databases">
        <title>Bacterium isolated from marine sediment.</title>
        <authorList>
            <person name="Zhu K.-L."/>
            <person name="Du Z.-J."/>
            <person name="Liang Q.-Y."/>
        </authorList>
    </citation>
    <scope>NUCLEOTIDE SEQUENCE [LARGE SCALE GENOMIC DNA]</scope>
    <source>
        <strain evidence="3 4">A346</strain>
    </source>
</reference>
<comment type="similarity">
    <text evidence="1 2">Belongs to the MEMO1 family.</text>
</comment>
<keyword evidence="4" id="KW-1185">Reference proteome</keyword>